<reference evidence="2" key="2">
    <citation type="submission" date="2015-01" db="EMBL/GenBank/DDBJ databases">
        <title>Evolutionary Origins and Diversification of the Mycorrhizal Mutualists.</title>
        <authorList>
            <consortium name="DOE Joint Genome Institute"/>
            <consortium name="Mycorrhizal Genomics Consortium"/>
            <person name="Kohler A."/>
            <person name="Kuo A."/>
            <person name="Nagy L.G."/>
            <person name="Floudas D."/>
            <person name="Copeland A."/>
            <person name="Barry K.W."/>
            <person name="Cichocki N."/>
            <person name="Veneault-Fourrey C."/>
            <person name="LaButti K."/>
            <person name="Lindquist E.A."/>
            <person name="Lipzen A."/>
            <person name="Lundell T."/>
            <person name="Morin E."/>
            <person name="Murat C."/>
            <person name="Riley R."/>
            <person name="Ohm R."/>
            <person name="Sun H."/>
            <person name="Tunlid A."/>
            <person name="Henrissat B."/>
            <person name="Grigoriev I.V."/>
            <person name="Hibbett D.S."/>
            <person name="Martin F."/>
        </authorList>
    </citation>
    <scope>NUCLEOTIDE SEQUENCE [LARGE SCALE GENOMIC DNA]</scope>
    <source>
        <strain evidence="2">UH-Slu-Lm8-n1</strain>
    </source>
</reference>
<organism evidence="1 2">
    <name type="scientific">Suillus luteus UH-Slu-Lm8-n1</name>
    <dbReference type="NCBI Taxonomy" id="930992"/>
    <lineage>
        <taxon>Eukaryota</taxon>
        <taxon>Fungi</taxon>
        <taxon>Dikarya</taxon>
        <taxon>Basidiomycota</taxon>
        <taxon>Agaricomycotina</taxon>
        <taxon>Agaricomycetes</taxon>
        <taxon>Agaricomycetidae</taxon>
        <taxon>Boletales</taxon>
        <taxon>Suillineae</taxon>
        <taxon>Suillaceae</taxon>
        <taxon>Suillus</taxon>
    </lineage>
</organism>
<protein>
    <submittedName>
        <fullName evidence="1">Uncharacterized protein</fullName>
    </submittedName>
</protein>
<gene>
    <name evidence="1" type="ORF">CY34DRAFT_814400</name>
</gene>
<dbReference type="EMBL" id="KN836352">
    <property type="protein sequence ID" value="KIK32186.1"/>
    <property type="molecule type" value="Genomic_DNA"/>
</dbReference>
<dbReference type="AlphaFoldDB" id="A0A0C9ZSB6"/>
<name>A0A0C9ZSB6_9AGAM</name>
<dbReference type="HOGENOM" id="CLU_3088833_0_0_1"/>
<sequence>MTGNYGARWSVSVSKPIARFLSDSHSRYDPCVSPAAVGPRLDICAPPLVWPR</sequence>
<dbReference type="InParanoid" id="A0A0C9ZSB6"/>
<keyword evidence="2" id="KW-1185">Reference proteome</keyword>
<proteinExistence type="predicted"/>
<reference evidence="1 2" key="1">
    <citation type="submission" date="2014-04" db="EMBL/GenBank/DDBJ databases">
        <authorList>
            <consortium name="DOE Joint Genome Institute"/>
            <person name="Kuo A."/>
            <person name="Ruytinx J."/>
            <person name="Rineau F."/>
            <person name="Colpaert J."/>
            <person name="Kohler A."/>
            <person name="Nagy L.G."/>
            <person name="Floudas D."/>
            <person name="Copeland A."/>
            <person name="Barry K.W."/>
            <person name="Cichocki N."/>
            <person name="Veneault-Fourrey C."/>
            <person name="LaButti K."/>
            <person name="Lindquist E.A."/>
            <person name="Lipzen A."/>
            <person name="Lundell T."/>
            <person name="Morin E."/>
            <person name="Murat C."/>
            <person name="Sun H."/>
            <person name="Tunlid A."/>
            <person name="Henrissat B."/>
            <person name="Grigoriev I.V."/>
            <person name="Hibbett D.S."/>
            <person name="Martin F."/>
            <person name="Nordberg H.P."/>
            <person name="Cantor M.N."/>
            <person name="Hua S.X."/>
        </authorList>
    </citation>
    <scope>NUCLEOTIDE SEQUENCE [LARGE SCALE GENOMIC DNA]</scope>
    <source>
        <strain evidence="1 2">UH-Slu-Lm8-n1</strain>
    </source>
</reference>
<accession>A0A0C9ZSB6</accession>
<dbReference type="Proteomes" id="UP000054485">
    <property type="component" value="Unassembled WGS sequence"/>
</dbReference>
<evidence type="ECO:0000313" key="2">
    <source>
        <dbReference type="Proteomes" id="UP000054485"/>
    </source>
</evidence>
<evidence type="ECO:0000313" key="1">
    <source>
        <dbReference type="EMBL" id="KIK32186.1"/>
    </source>
</evidence>